<gene>
    <name evidence="3" type="ORF">A2831_02980</name>
</gene>
<proteinExistence type="predicted"/>
<dbReference type="GO" id="GO:0003677">
    <property type="term" value="F:DNA binding"/>
    <property type="evidence" value="ECO:0007669"/>
    <property type="project" value="InterPro"/>
</dbReference>
<dbReference type="InterPro" id="IPR023459">
    <property type="entry name" value="Tscrpt_elong_fac_GreA/B_fam"/>
</dbReference>
<protein>
    <recommendedName>
        <fullName evidence="2">Transcription elongation factor GreA/GreB C-terminal domain-containing protein</fullName>
    </recommendedName>
</protein>
<evidence type="ECO:0000313" key="4">
    <source>
        <dbReference type="Proteomes" id="UP000177507"/>
    </source>
</evidence>
<dbReference type="SUPFAM" id="SSF54534">
    <property type="entry name" value="FKBP-like"/>
    <property type="match status" value="1"/>
</dbReference>
<dbReference type="AlphaFoldDB" id="A0A1F8EY81"/>
<keyword evidence="1" id="KW-0175">Coiled coil</keyword>
<evidence type="ECO:0000256" key="1">
    <source>
        <dbReference type="SAM" id="Coils"/>
    </source>
</evidence>
<dbReference type="EMBL" id="MGJI01000001">
    <property type="protein sequence ID" value="OGN05832.1"/>
    <property type="molecule type" value="Genomic_DNA"/>
</dbReference>
<dbReference type="Proteomes" id="UP000177507">
    <property type="component" value="Unassembled WGS sequence"/>
</dbReference>
<dbReference type="GO" id="GO:0006354">
    <property type="term" value="P:DNA-templated transcription elongation"/>
    <property type="evidence" value="ECO:0007669"/>
    <property type="project" value="TreeGrafter"/>
</dbReference>
<dbReference type="InterPro" id="IPR018151">
    <property type="entry name" value="TF_GreA/GreB_CS"/>
</dbReference>
<comment type="caution">
    <text evidence="3">The sequence shown here is derived from an EMBL/GenBank/DDBJ whole genome shotgun (WGS) entry which is preliminary data.</text>
</comment>
<dbReference type="PROSITE" id="PS00830">
    <property type="entry name" value="GREAB_2"/>
    <property type="match status" value="1"/>
</dbReference>
<dbReference type="InterPro" id="IPR001437">
    <property type="entry name" value="Tscrpt_elong_fac_GreA/B_C"/>
</dbReference>
<organism evidence="3 4">
    <name type="scientific">Candidatus Yanofskybacteria bacterium RIFCSPHIGHO2_01_FULL_44_17</name>
    <dbReference type="NCBI Taxonomy" id="1802668"/>
    <lineage>
        <taxon>Bacteria</taxon>
        <taxon>Candidatus Yanofskyibacteriota</taxon>
    </lineage>
</organism>
<feature type="coiled-coil region" evidence="1">
    <location>
        <begin position="10"/>
        <end position="67"/>
    </location>
</feature>
<feature type="domain" description="Transcription elongation factor GreA/GreB C-terminal" evidence="2">
    <location>
        <begin position="79"/>
        <end position="150"/>
    </location>
</feature>
<dbReference type="GO" id="GO:0032784">
    <property type="term" value="P:regulation of DNA-templated transcription elongation"/>
    <property type="evidence" value="ECO:0007669"/>
    <property type="project" value="InterPro"/>
</dbReference>
<dbReference type="PANTHER" id="PTHR30437">
    <property type="entry name" value="TRANSCRIPTION ELONGATION FACTOR GREA"/>
    <property type="match status" value="1"/>
</dbReference>
<accession>A0A1F8EY81</accession>
<name>A0A1F8EY81_9BACT</name>
<dbReference type="Gene3D" id="3.10.50.30">
    <property type="entry name" value="Transcription elongation factor, GreA/GreB, C-terminal domain"/>
    <property type="match status" value="1"/>
</dbReference>
<dbReference type="PANTHER" id="PTHR30437:SF4">
    <property type="entry name" value="TRANSCRIPTION ELONGATION FACTOR GREA"/>
    <property type="match status" value="1"/>
</dbReference>
<reference evidence="3 4" key="1">
    <citation type="journal article" date="2016" name="Nat. Commun.">
        <title>Thousands of microbial genomes shed light on interconnected biogeochemical processes in an aquifer system.</title>
        <authorList>
            <person name="Anantharaman K."/>
            <person name="Brown C.T."/>
            <person name="Hug L.A."/>
            <person name="Sharon I."/>
            <person name="Castelle C.J."/>
            <person name="Probst A.J."/>
            <person name="Thomas B.C."/>
            <person name="Singh A."/>
            <person name="Wilkins M.J."/>
            <person name="Karaoz U."/>
            <person name="Brodie E.L."/>
            <person name="Williams K.H."/>
            <person name="Hubbard S.S."/>
            <person name="Banfield J.F."/>
        </authorList>
    </citation>
    <scope>NUCLEOTIDE SEQUENCE [LARGE SCALE GENOMIC DNA]</scope>
</reference>
<sequence length="164" mass="18270">MQIFFSKKGLELKKVQIVAQEDKIKVLQKEAADAAGVSYDWHDNFGYEEATRQAEIELESLAKLRREIKDGKIIEPEEQNQKVAIGTTVKLLLGEKEAEFTIGAYGETDPSNGLISYTSPLANNLLEMHVGDSKTISLGNRQVIITIKSILPPSYKYINVVMKG</sequence>
<dbReference type="GO" id="GO:0070063">
    <property type="term" value="F:RNA polymerase binding"/>
    <property type="evidence" value="ECO:0007669"/>
    <property type="project" value="InterPro"/>
</dbReference>
<dbReference type="Pfam" id="PF01272">
    <property type="entry name" value="GreA_GreB"/>
    <property type="match status" value="1"/>
</dbReference>
<dbReference type="STRING" id="1802668.A2831_02980"/>
<evidence type="ECO:0000259" key="2">
    <source>
        <dbReference type="Pfam" id="PF01272"/>
    </source>
</evidence>
<evidence type="ECO:0000313" key="3">
    <source>
        <dbReference type="EMBL" id="OGN05832.1"/>
    </source>
</evidence>
<dbReference type="InterPro" id="IPR036953">
    <property type="entry name" value="GreA/GreB_C_sf"/>
</dbReference>